<evidence type="ECO:0000313" key="2">
    <source>
        <dbReference type="EMBL" id="JAE06434.1"/>
    </source>
</evidence>
<feature type="region of interest" description="Disordered" evidence="1">
    <location>
        <begin position="33"/>
        <end position="80"/>
    </location>
</feature>
<feature type="compositionally biased region" description="Polar residues" evidence="1">
    <location>
        <begin position="48"/>
        <end position="79"/>
    </location>
</feature>
<organism evidence="2">
    <name type="scientific">Arundo donax</name>
    <name type="common">Giant reed</name>
    <name type="synonym">Donax arundinaceus</name>
    <dbReference type="NCBI Taxonomy" id="35708"/>
    <lineage>
        <taxon>Eukaryota</taxon>
        <taxon>Viridiplantae</taxon>
        <taxon>Streptophyta</taxon>
        <taxon>Embryophyta</taxon>
        <taxon>Tracheophyta</taxon>
        <taxon>Spermatophyta</taxon>
        <taxon>Magnoliopsida</taxon>
        <taxon>Liliopsida</taxon>
        <taxon>Poales</taxon>
        <taxon>Poaceae</taxon>
        <taxon>PACMAD clade</taxon>
        <taxon>Arundinoideae</taxon>
        <taxon>Arundineae</taxon>
        <taxon>Arundo</taxon>
    </lineage>
</organism>
<name>A0A0A9F5E4_ARUDO</name>
<dbReference type="EMBL" id="GBRH01191462">
    <property type="protein sequence ID" value="JAE06434.1"/>
    <property type="molecule type" value="Transcribed_RNA"/>
</dbReference>
<reference evidence="2" key="1">
    <citation type="submission" date="2014-09" db="EMBL/GenBank/DDBJ databases">
        <authorList>
            <person name="Magalhaes I.L.F."/>
            <person name="Oliveira U."/>
            <person name="Santos F.R."/>
            <person name="Vidigal T.H.D.A."/>
            <person name="Brescovit A.D."/>
            <person name="Santos A.J."/>
        </authorList>
    </citation>
    <scope>NUCLEOTIDE SEQUENCE</scope>
    <source>
        <tissue evidence="2">Shoot tissue taken approximately 20 cm above the soil surface</tissue>
    </source>
</reference>
<feature type="compositionally biased region" description="Low complexity" evidence="1">
    <location>
        <begin position="38"/>
        <end position="47"/>
    </location>
</feature>
<evidence type="ECO:0000256" key="1">
    <source>
        <dbReference type="SAM" id="MobiDB-lite"/>
    </source>
</evidence>
<protein>
    <submittedName>
        <fullName evidence="2">Uncharacterized protein</fullName>
    </submittedName>
</protein>
<reference evidence="2" key="2">
    <citation type="journal article" date="2015" name="Data Brief">
        <title>Shoot transcriptome of the giant reed, Arundo donax.</title>
        <authorList>
            <person name="Barrero R.A."/>
            <person name="Guerrero F.D."/>
            <person name="Moolhuijzen P."/>
            <person name="Goolsby J.A."/>
            <person name="Tidwell J."/>
            <person name="Bellgard S.E."/>
            <person name="Bellgard M.I."/>
        </authorList>
    </citation>
    <scope>NUCLEOTIDE SEQUENCE</scope>
    <source>
        <tissue evidence="2">Shoot tissue taken approximately 20 cm above the soil surface</tissue>
    </source>
</reference>
<sequence length="110" mass="11292">MITDFSSTGAVAAVKSDVSCFAKKIFSAAPISSLDNASSSGYPSSFSTGKQSPVMTSSPTSGIGSTREAQSNFDLQKSRPSGIEVGCTKALVDFSVMSTANVRILSPLSL</sequence>
<dbReference type="AlphaFoldDB" id="A0A0A9F5E4"/>
<proteinExistence type="predicted"/>
<accession>A0A0A9F5E4</accession>